<organism evidence="11 12">
    <name type="scientific">Pendulispora brunnea</name>
    <dbReference type="NCBI Taxonomy" id="2905690"/>
    <lineage>
        <taxon>Bacteria</taxon>
        <taxon>Pseudomonadati</taxon>
        <taxon>Myxococcota</taxon>
        <taxon>Myxococcia</taxon>
        <taxon>Myxococcales</taxon>
        <taxon>Sorangiineae</taxon>
        <taxon>Pendulisporaceae</taxon>
        <taxon>Pendulispora</taxon>
    </lineage>
</organism>
<evidence type="ECO:0000256" key="9">
    <source>
        <dbReference type="SAM" id="MobiDB-lite"/>
    </source>
</evidence>
<dbReference type="NCBIfam" id="TIGR01252">
    <property type="entry name" value="acetolac_decarb"/>
    <property type="match status" value="1"/>
</dbReference>
<keyword evidence="10" id="KW-0732">Signal</keyword>
<evidence type="ECO:0000256" key="2">
    <source>
        <dbReference type="ARBA" id="ARBA00005170"/>
    </source>
</evidence>
<evidence type="ECO:0000256" key="8">
    <source>
        <dbReference type="ARBA" id="ARBA00023239"/>
    </source>
</evidence>
<sequence length="262" mass="28408">MRMHRWTSRFVFISCIVSAGCAGSPKPAPTNHEVTSATQQDARGREDAWKKSTLTQFGTLEQLIRGAYDGPAFVGDLAPNGDFGLGTFNALDGEMVVLDGVVYKVRSDGIPRVAERNEHTPFAAVTFFHADQRVPVNAPVANLAALQTLITNASPDASRMLALKVHGTFATLKLRAPQRQSLPYPPLSEATKTQVEFTHANVTGTMVGFRLPQFLGTTNATGYHFHFVSDDHQKGGHVLDASTSVATIDVQTLDRLRFSVGN</sequence>
<feature type="signal peptide" evidence="10">
    <location>
        <begin position="1"/>
        <end position="19"/>
    </location>
</feature>
<dbReference type="Proteomes" id="UP001379533">
    <property type="component" value="Chromosome"/>
</dbReference>
<feature type="region of interest" description="Disordered" evidence="9">
    <location>
        <begin position="25"/>
        <end position="46"/>
    </location>
</feature>
<evidence type="ECO:0000313" key="11">
    <source>
        <dbReference type="EMBL" id="WXA94749.1"/>
    </source>
</evidence>
<accession>A0ABZ2KD08</accession>
<gene>
    <name evidence="11" type="primary">budA</name>
    <name evidence="11" type="ORF">LZC95_51060</name>
</gene>
<comment type="catalytic activity">
    <reaction evidence="1">
        <text>(2S)-2-acetolactate + H(+) = (R)-acetoin + CO2</text>
        <dbReference type="Rhea" id="RHEA:21580"/>
        <dbReference type="ChEBI" id="CHEBI:15378"/>
        <dbReference type="ChEBI" id="CHEBI:15686"/>
        <dbReference type="ChEBI" id="CHEBI:16526"/>
        <dbReference type="ChEBI" id="CHEBI:58476"/>
        <dbReference type="EC" id="4.1.1.5"/>
    </reaction>
</comment>
<dbReference type="CDD" id="cd17299">
    <property type="entry name" value="acetolactate_decarboxylase"/>
    <property type="match status" value="1"/>
</dbReference>
<dbReference type="EC" id="4.1.1.5" evidence="4"/>
<dbReference type="RefSeq" id="WP_394845360.1">
    <property type="nucleotide sequence ID" value="NZ_CP089982.1"/>
</dbReference>
<dbReference type="Gene3D" id="3.30.1330.80">
    <property type="entry name" value="Hypothetical protein, similar to alpha- acetolactate decarboxylase, domain 2"/>
    <property type="match status" value="2"/>
</dbReference>
<keyword evidence="7" id="KW-0005">Acetoin biosynthesis</keyword>
<proteinExistence type="inferred from homology"/>
<dbReference type="GO" id="GO:0047605">
    <property type="term" value="F:acetolactate decarboxylase activity"/>
    <property type="evidence" value="ECO:0007669"/>
    <property type="project" value="UniProtKB-EC"/>
</dbReference>
<evidence type="ECO:0000256" key="4">
    <source>
        <dbReference type="ARBA" id="ARBA00013204"/>
    </source>
</evidence>
<feature type="compositionally biased region" description="Polar residues" evidence="9">
    <location>
        <begin position="32"/>
        <end position="41"/>
    </location>
</feature>
<evidence type="ECO:0000256" key="10">
    <source>
        <dbReference type="SAM" id="SignalP"/>
    </source>
</evidence>
<evidence type="ECO:0000256" key="1">
    <source>
        <dbReference type="ARBA" id="ARBA00001784"/>
    </source>
</evidence>
<dbReference type="EMBL" id="CP089982">
    <property type="protein sequence ID" value="WXA94749.1"/>
    <property type="molecule type" value="Genomic_DNA"/>
</dbReference>
<protein>
    <recommendedName>
        <fullName evidence="5">Alpha-acetolactate decarboxylase</fullName>
        <ecNumber evidence="4">4.1.1.5</ecNumber>
    </recommendedName>
</protein>
<dbReference type="InterPro" id="IPR005128">
    <property type="entry name" value="Acetolactate_a_deCO2ase"/>
</dbReference>
<evidence type="ECO:0000256" key="7">
    <source>
        <dbReference type="ARBA" id="ARBA00023061"/>
    </source>
</evidence>
<feature type="chain" id="PRO_5046017344" description="Alpha-acetolactate decarboxylase" evidence="10">
    <location>
        <begin position="20"/>
        <end position="262"/>
    </location>
</feature>
<evidence type="ECO:0000256" key="3">
    <source>
        <dbReference type="ARBA" id="ARBA00007106"/>
    </source>
</evidence>
<comment type="similarity">
    <text evidence="3">Belongs to the alpha-acetolactate decarboxylase family.</text>
</comment>
<reference evidence="11 12" key="1">
    <citation type="submission" date="2021-12" db="EMBL/GenBank/DDBJ databases">
        <title>Discovery of the Pendulisporaceae a myxobacterial family with distinct sporulation behavior and unique specialized metabolism.</title>
        <authorList>
            <person name="Garcia R."/>
            <person name="Popoff A."/>
            <person name="Bader C.D."/>
            <person name="Loehr J."/>
            <person name="Walesch S."/>
            <person name="Walt C."/>
            <person name="Boldt J."/>
            <person name="Bunk B."/>
            <person name="Haeckl F.J.F.P.J."/>
            <person name="Gunesch A.P."/>
            <person name="Birkelbach J."/>
            <person name="Nuebel U."/>
            <person name="Pietschmann T."/>
            <person name="Bach T."/>
            <person name="Mueller R."/>
        </authorList>
    </citation>
    <scope>NUCLEOTIDE SEQUENCE [LARGE SCALE GENOMIC DNA]</scope>
    <source>
        <strain evidence="11 12">MSr12523</strain>
    </source>
</reference>
<name>A0ABZ2KD08_9BACT</name>
<dbReference type="SUPFAM" id="SSF117856">
    <property type="entry name" value="AF0104/ALDC/Ptd012-like"/>
    <property type="match status" value="1"/>
</dbReference>
<keyword evidence="8 11" id="KW-0456">Lyase</keyword>
<dbReference type="PROSITE" id="PS51257">
    <property type="entry name" value="PROKAR_LIPOPROTEIN"/>
    <property type="match status" value="1"/>
</dbReference>
<keyword evidence="6" id="KW-0210">Decarboxylase</keyword>
<evidence type="ECO:0000256" key="6">
    <source>
        <dbReference type="ARBA" id="ARBA00022793"/>
    </source>
</evidence>
<dbReference type="Pfam" id="PF03306">
    <property type="entry name" value="AAL_decarboxy"/>
    <property type="match status" value="1"/>
</dbReference>
<dbReference type="PANTHER" id="PTHR35524">
    <property type="entry name" value="ALPHA-ACETOLACTATE DECARBOXYLASE"/>
    <property type="match status" value="1"/>
</dbReference>
<evidence type="ECO:0000313" key="12">
    <source>
        <dbReference type="Proteomes" id="UP001379533"/>
    </source>
</evidence>
<evidence type="ECO:0000256" key="5">
    <source>
        <dbReference type="ARBA" id="ARBA00020164"/>
    </source>
</evidence>
<keyword evidence="12" id="KW-1185">Reference proteome</keyword>
<dbReference type="PANTHER" id="PTHR35524:SF1">
    <property type="entry name" value="ALPHA-ACETOLACTATE DECARBOXYLASE"/>
    <property type="match status" value="1"/>
</dbReference>
<comment type="pathway">
    <text evidence="2">Polyol metabolism; (R,R)-butane-2,3-diol biosynthesis; (R,R)-butane-2,3-diol from pyruvate: step 2/3.</text>
</comment>